<accession>A0A9P6HM90</accession>
<dbReference type="EMBL" id="WIUZ02000002">
    <property type="protein sequence ID" value="KAF9790667.1"/>
    <property type="molecule type" value="Genomic_DNA"/>
</dbReference>
<reference evidence="2" key="1">
    <citation type="journal article" date="2020" name="Nat. Commun.">
        <title>Large-scale genome sequencing of mycorrhizal fungi provides insights into the early evolution of symbiotic traits.</title>
        <authorList>
            <person name="Miyauchi S."/>
            <person name="Kiss E."/>
            <person name="Kuo A."/>
            <person name="Drula E."/>
            <person name="Kohler A."/>
            <person name="Sanchez-Garcia M."/>
            <person name="Morin E."/>
            <person name="Andreopoulos B."/>
            <person name="Barry K.W."/>
            <person name="Bonito G."/>
            <person name="Buee M."/>
            <person name="Carver A."/>
            <person name="Chen C."/>
            <person name="Cichocki N."/>
            <person name="Clum A."/>
            <person name="Culley D."/>
            <person name="Crous P.W."/>
            <person name="Fauchery L."/>
            <person name="Girlanda M."/>
            <person name="Hayes R.D."/>
            <person name="Keri Z."/>
            <person name="LaButti K."/>
            <person name="Lipzen A."/>
            <person name="Lombard V."/>
            <person name="Magnuson J."/>
            <person name="Maillard F."/>
            <person name="Murat C."/>
            <person name="Nolan M."/>
            <person name="Ohm R.A."/>
            <person name="Pangilinan J."/>
            <person name="Pereira M.F."/>
            <person name="Perotto S."/>
            <person name="Peter M."/>
            <person name="Pfister S."/>
            <person name="Riley R."/>
            <person name="Sitrit Y."/>
            <person name="Stielow J.B."/>
            <person name="Szollosi G."/>
            <person name="Zifcakova L."/>
            <person name="Stursova M."/>
            <person name="Spatafora J.W."/>
            <person name="Tedersoo L."/>
            <person name="Vaario L.M."/>
            <person name="Yamada A."/>
            <person name="Yan M."/>
            <person name="Wang P."/>
            <person name="Xu J."/>
            <person name="Bruns T."/>
            <person name="Baldrian P."/>
            <person name="Vilgalys R."/>
            <person name="Dunand C."/>
            <person name="Henrissat B."/>
            <person name="Grigoriev I.V."/>
            <person name="Hibbett D."/>
            <person name="Nagy L.G."/>
            <person name="Martin F.M."/>
        </authorList>
    </citation>
    <scope>NUCLEOTIDE SEQUENCE</scope>
    <source>
        <strain evidence="2">UH-Tt-Lm1</strain>
    </source>
</reference>
<name>A0A9P6HM90_9AGAM</name>
<comment type="caution">
    <text evidence="2">The sequence shown here is derived from an EMBL/GenBank/DDBJ whole genome shotgun (WGS) entry which is preliminary data.</text>
</comment>
<feature type="compositionally biased region" description="Basic and acidic residues" evidence="1">
    <location>
        <begin position="170"/>
        <end position="218"/>
    </location>
</feature>
<protein>
    <submittedName>
        <fullName evidence="2">Uncharacterized protein</fullName>
    </submittedName>
</protein>
<evidence type="ECO:0000313" key="3">
    <source>
        <dbReference type="Proteomes" id="UP000736335"/>
    </source>
</evidence>
<gene>
    <name evidence="2" type="ORF">BJ322DRAFT_1017330</name>
</gene>
<dbReference type="AlphaFoldDB" id="A0A9P6HM90"/>
<evidence type="ECO:0000256" key="1">
    <source>
        <dbReference type="SAM" id="MobiDB-lite"/>
    </source>
</evidence>
<proteinExistence type="predicted"/>
<organism evidence="2 3">
    <name type="scientific">Thelephora terrestris</name>
    <dbReference type="NCBI Taxonomy" id="56493"/>
    <lineage>
        <taxon>Eukaryota</taxon>
        <taxon>Fungi</taxon>
        <taxon>Dikarya</taxon>
        <taxon>Basidiomycota</taxon>
        <taxon>Agaricomycotina</taxon>
        <taxon>Agaricomycetes</taxon>
        <taxon>Thelephorales</taxon>
        <taxon>Thelephoraceae</taxon>
        <taxon>Thelephora</taxon>
    </lineage>
</organism>
<keyword evidence="3" id="KW-1185">Reference proteome</keyword>
<feature type="region of interest" description="Disordered" evidence="1">
    <location>
        <begin position="1"/>
        <end position="83"/>
    </location>
</feature>
<reference evidence="2" key="2">
    <citation type="submission" date="2020-11" db="EMBL/GenBank/DDBJ databases">
        <authorList>
            <consortium name="DOE Joint Genome Institute"/>
            <person name="Kuo A."/>
            <person name="Miyauchi S."/>
            <person name="Kiss E."/>
            <person name="Drula E."/>
            <person name="Kohler A."/>
            <person name="Sanchez-Garcia M."/>
            <person name="Andreopoulos B."/>
            <person name="Barry K.W."/>
            <person name="Bonito G."/>
            <person name="Buee M."/>
            <person name="Carver A."/>
            <person name="Chen C."/>
            <person name="Cichocki N."/>
            <person name="Clum A."/>
            <person name="Culley D."/>
            <person name="Crous P.W."/>
            <person name="Fauchery L."/>
            <person name="Girlanda M."/>
            <person name="Hayes R."/>
            <person name="Keri Z."/>
            <person name="Labutti K."/>
            <person name="Lipzen A."/>
            <person name="Lombard V."/>
            <person name="Magnuson J."/>
            <person name="Maillard F."/>
            <person name="Morin E."/>
            <person name="Murat C."/>
            <person name="Nolan M."/>
            <person name="Ohm R."/>
            <person name="Pangilinan J."/>
            <person name="Pereira M."/>
            <person name="Perotto S."/>
            <person name="Peter M."/>
            <person name="Riley R."/>
            <person name="Sitrit Y."/>
            <person name="Stielow B."/>
            <person name="Szollosi G."/>
            <person name="Zifcakova L."/>
            <person name="Stursova M."/>
            <person name="Spatafora J.W."/>
            <person name="Tedersoo L."/>
            <person name="Vaario L.-M."/>
            <person name="Yamada A."/>
            <person name="Yan M."/>
            <person name="Wang P."/>
            <person name="Xu J."/>
            <person name="Bruns T."/>
            <person name="Baldrian P."/>
            <person name="Vilgalys R."/>
            <person name="Henrissat B."/>
            <person name="Grigoriev I.V."/>
            <person name="Hibbett D."/>
            <person name="Nagy L.G."/>
            <person name="Martin F.M."/>
        </authorList>
    </citation>
    <scope>NUCLEOTIDE SEQUENCE</scope>
    <source>
        <strain evidence="2">UH-Tt-Lm1</strain>
    </source>
</reference>
<dbReference type="Proteomes" id="UP000736335">
    <property type="component" value="Unassembled WGS sequence"/>
</dbReference>
<evidence type="ECO:0000313" key="2">
    <source>
        <dbReference type="EMBL" id="KAF9790667.1"/>
    </source>
</evidence>
<feature type="region of interest" description="Disordered" evidence="1">
    <location>
        <begin position="157"/>
        <end position="238"/>
    </location>
</feature>
<sequence>MQGVEEDDQGPSKSGGRGKAKSTVHQQLAKTTTDEEHMMKKVAGRQSETPQQRDEEDDAEEEAKAKKSKLRISASESPCDRWDQQRIYLRQSSCQDPDRSVGTVMLPLNRESGTSKSMVFVPQILDSSRGSPWWQRIEAQRVPVKVGPRLYSVKELQAATGEQLRKKRKGGDTRRELETKQEEQRDRESSERVPRGSEGKIRREEQRTLGEDTEESKKTLGTTRGLEQSFRLGGGEHG</sequence>